<feature type="compositionally biased region" description="Basic and acidic residues" evidence="2">
    <location>
        <begin position="382"/>
        <end position="407"/>
    </location>
</feature>
<comment type="caution">
    <text evidence="3">The sequence shown here is derived from an EMBL/GenBank/DDBJ whole genome shotgun (WGS) entry which is preliminary data.</text>
</comment>
<organism evidence="3 4">
    <name type="scientific">Coprinellus micaceus</name>
    <name type="common">Glistening ink-cap mushroom</name>
    <name type="synonym">Coprinus micaceus</name>
    <dbReference type="NCBI Taxonomy" id="71717"/>
    <lineage>
        <taxon>Eukaryota</taxon>
        <taxon>Fungi</taxon>
        <taxon>Dikarya</taxon>
        <taxon>Basidiomycota</taxon>
        <taxon>Agaricomycotina</taxon>
        <taxon>Agaricomycetes</taxon>
        <taxon>Agaricomycetidae</taxon>
        <taxon>Agaricales</taxon>
        <taxon>Agaricineae</taxon>
        <taxon>Psathyrellaceae</taxon>
        <taxon>Coprinellus</taxon>
    </lineage>
</organism>
<evidence type="ECO:0000313" key="4">
    <source>
        <dbReference type="Proteomes" id="UP000298030"/>
    </source>
</evidence>
<feature type="region of interest" description="Disordered" evidence="2">
    <location>
        <begin position="236"/>
        <end position="496"/>
    </location>
</feature>
<accession>A0A4Y7T9Z7</accession>
<dbReference type="EMBL" id="QPFP01000020">
    <property type="protein sequence ID" value="TEB30995.1"/>
    <property type="molecule type" value="Genomic_DNA"/>
</dbReference>
<dbReference type="Pfam" id="PF03637">
    <property type="entry name" value="Mob1_phocein"/>
    <property type="match status" value="1"/>
</dbReference>
<feature type="binding site" evidence="1">
    <location>
        <position position="193"/>
    </location>
    <ligand>
        <name>Zn(2+)</name>
        <dbReference type="ChEBI" id="CHEBI:29105"/>
    </ligand>
</feature>
<dbReference type="STRING" id="71717.A0A4Y7T9Z7"/>
<dbReference type="AlphaFoldDB" id="A0A4Y7T9Z7"/>
<dbReference type="SUPFAM" id="SSF101152">
    <property type="entry name" value="Mob1/phocein"/>
    <property type="match status" value="1"/>
</dbReference>
<name>A0A4Y7T9Z7_COPMI</name>
<reference evidence="3 4" key="1">
    <citation type="journal article" date="2019" name="Nat. Ecol. Evol.">
        <title>Megaphylogeny resolves global patterns of mushroom evolution.</title>
        <authorList>
            <person name="Varga T."/>
            <person name="Krizsan K."/>
            <person name="Foldi C."/>
            <person name="Dima B."/>
            <person name="Sanchez-Garcia M."/>
            <person name="Sanchez-Ramirez S."/>
            <person name="Szollosi G.J."/>
            <person name="Szarkandi J.G."/>
            <person name="Papp V."/>
            <person name="Albert L."/>
            <person name="Andreopoulos W."/>
            <person name="Angelini C."/>
            <person name="Antonin V."/>
            <person name="Barry K.W."/>
            <person name="Bougher N.L."/>
            <person name="Buchanan P."/>
            <person name="Buyck B."/>
            <person name="Bense V."/>
            <person name="Catcheside P."/>
            <person name="Chovatia M."/>
            <person name="Cooper J."/>
            <person name="Damon W."/>
            <person name="Desjardin D."/>
            <person name="Finy P."/>
            <person name="Geml J."/>
            <person name="Haridas S."/>
            <person name="Hughes K."/>
            <person name="Justo A."/>
            <person name="Karasinski D."/>
            <person name="Kautmanova I."/>
            <person name="Kiss B."/>
            <person name="Kocsube S."/>
            <person name="Kotiranta H."/>
            <person name="LaButti K.M."/>
            <person name="Lechner B.E."/>
            <person name="Liimatainen K."/>
            <person name="Lipzen A."/>
            <person name="Lukacs Z."/>
            <person name="Mihaltcheva S."/>
            <person name="Morgado L.N."/>
            <person name="Niskanen T."/>
            <person name="Noordeloos M.E."/>
            <person name="Ohm R.A."/>
            <person name="Ortiz-Santana B."/>
            <person name="Ovrebo C."/>
            <person name="Racz N."/>
            <person name="Riley R."/>
            <person name="Savchenko A."/>
            <person name="Shiryaev A."/>
            <person name="Soop K."/>
            <person name="Spirin V."/>
            <person name="Szebenyi C."/>
            <person name="Tomsovsky M."/>
            <person name="Tulloss R.E."/>
            <person name="Uehling J."/>
            <person name="Grigoriev I.V."/>
            <person name="Vagvolgyi C."/>
            <person name="Papp T."/>
            <person name="Martin F.M."/>
            <person name="Miettinen O."/>
            <person name="Hibbett D.S."/>
            <person name="Nagy L.G."/>
        </authorList>
    </citation>
    <scope>NUCLEOTIDE SEQUENCE [LARGE SCALE GENOMIC DNA]</scope>
    <source>
        <strain evidence="3 4">FP101781</strain>
    </source>
</reference>
<keyword evidence="1" id="KW-0862">Zinc</keyword>
<feature type="compositionally biased region" description="Basic and acidic residues" evidence="2">
    <location>
        <begin position="485"/>
        <end position="496"/>
    </location>
</feature>
<gene>
    <name evidence="3" type="ORF">FA13DRAFT_1732969</name>
</gene>
<dbReference type="Gene3D" id="1.20.140.30">
    <property type="entry name" value="MOB kinase activator"/>
    <property type="match status" value="1"/>
</dbReference>
<feature type="binding site" evidence="1">
    <location>
        <position position="114"/>
    </location>
    <ligand>
        <name>Zn(2+)</name>
        <dbReference type="ChEBI" id="CHEBI:29105"/>
    </ligand>
</feature>
<dbReference type="SMART" id="SM01388">
    <property type="entry name" value="Mob1_phocein"/>
    <property type="match status" value="1"/>
</dbReference>
<evidence type="ECO:0000256" key="2">
    <source>
        <dbReference type="SAM" id="MobiDB-lite"/>
    </source>
</evidence>
<proteinExistence type="predicted"/>
<feature type="compositionally biased region" description="Basic and acidic residues" evidence="2">
    <location>
        <begin position="325"/>
        <end position="347"/>
    </location>
</feature>
<dbReference type="Proteomes" id="UP000298030">
    <property type="component" value="Unassembled WGS sequence"/>
</dbReference>
<feature type="compositionally biased region" description="Acidic residues" evidence="2">
    <location>
        <begin position="354"/>
        <end position="376"/>
    </location>
</feature>
<keyword evidence="1" id="KW-0479">Metal-binding</keyword>
<dbReference type="InterPro" id="IPR036703">
    <property type="entry name" value="MOB_kinase_act_sf"/>
</dbReference>
<dbReference type="OrthoDB" id="10262609at2759"/>
<protein>
    <submittedName>
        <fullName evidence="3">Mob1/phocein</fullName>
    </submittedName>
</protein>
<dbReference type="InterPro" id="IPR005301">
    <property type="entry name" value="MOB_kinase_act_fam"/>
</dbReference>
<feature type="compositionally biased region" description="Low complexity" evidence="2">
    <location>
        <begin position="467"/>
        <end position="483"/>
    </location>
</feature>
<feature type="binding site" evidence="1">
    <location>
        <position position="188"/>
    </location>
    <ligand>
        <name>Zn(2+)</name>
        <dbReference type="ChEBI" id="CHEBI:29105"/>
    </ligand>
</feature>
<feature type="binding site" evidence="1">
    <location>
        <position position="109"/>
    </location>
    <ligand>
        <name>Zn(2+)</name>
        <dbReference type="ChEBI" id="CHEBI:29105"/>
    </ligand>
</feature>
<evidence type="ECO:0000313" key="3">
    <source>
        <dbReference type="EMBL" id="TEB30995.1"/>
    </source>
</evidence>
<feature type="region of interest" description="Disordered" evidence="2">
    <location>
        <begin position="58"/>
        <end position="77"/>
    </location>
</feature>
<keyword evidence="4" id="KW-1185">Reference proteome</keyword>
<feature type="compositionally biased region" description="Acidic residues" evidence="2">
    <location>
        <begin position="441"/>
        <end position="461"/>
    </location>
</feature>
<evidence type="ECO:0000256" key="1">
    <source>
        <dbReference type="PIRSR" id="PIRSR605301-1"/>
    </source>
</evidence>
<sequence>MAAGIQRPLRGSRISTFYPIKTLPSLSSLDSAFQLQEYISLLIRLDIHDVEAITSLPGPRDLKEGEVQDGEGSGEKQVTPDEACWVYEQLRRLAQDLTHPLITTLQQECTRQTCPEMKAGEWLYLCVAHGNDGSMEQCCAIDYILHTLDSATALLSSPRAFPSRLQIPGTSHRHFSSLARRLGRIFAHAYFHHREAFEQAEVESSLYARFLALSSKFELVPPEFLPIPAEAFAGHHEEDEEVGPRGLDAAGLEPQSNSSIAQQPQHQEPGTVPGEPFQSGAPSPPGLQAENSPRKIGRNRTDTMVPSDVSAIMEELAARSPSVEAVDKEQEHAEVEEAEEVIPKEEAIPPAENTEPEEPSTESEAESESEEPEAEEAASTTAEERVEPAEEAPKDEPTPSEPTKDEEPASEPAPAAEAASPAPSTDAKPEREPKEAAPPAAEDDEDEDDDDDDDDEKEVAEEVLGVTPVATAAAPLETTPAASTDEDKEKSSEASA</sequence>
<feature type="compositionally biased region" description="Low complexity" evidence="2">
    <location>
        <begin position="410"/>
        <end position="426"/>
    </location>
</feature>
<feature type="compositionally biased region" description="Polar residues" evidence="2">
    <location>
        <begin position="254"/>
        <end position="268"/>
    </location>
</feature>
<dbReference type="PANTHER" id="PTHR22599">
    <property type="entry name" value="MPS ONE BINDER KINASE ACTIVATOR-LIKE MOB"/>
    <property type="match status" value="1"/>
</dbReference>